<feature type="region of interest" description="Disordered" evidence="2">
    <location>
        <begin position="555"/>
        <end position="679"/>
    </location>
</feature>
<dbReference type="OrthoDB" id="1432093at2759"/>
<dbReference type="GO" id="GO:1990432">
    <property type="term" value="P:siRNA 3'-end processing"/>
    <property type="evidence" value="ECO:0007669"/>
    <property type="project" value="TreeGrafter"/>
</dbReference>
<accession>A0A1Y1XDN7</accession>
<evidence type="ECO:0000256" key="1">
    <source>
        <dbReference type="ARBA" id="ARBA00008372"/>
    </source>
</evidence>
<dbReference type="InterPro" id="IPR012677">
    <property type="entry name" value="Nucleotide-bd_a/b_plait_sf"/>
</dbReference>
<comment type="similarity">
    <text evidence="1">Belongs to the CAF1 family.</text>
</comment>
<dbReference type="InterPro" id="IPR006941">
    <property type="entry name" value="RNase_CAF1"/>
</dbReference>
<feature type="compositionally biased region" description="Basic and acidic residues" evidence="2">
    <location>
        <begin position="591"/>
        <end position="617"/>
    </location>
</feature>
<protein>
    <submittedName>
        <fullName evidence="3">CAF1-domain-containing protein</fullName>
    </submittedName>
</protein>
<comment type="caution">
    <text evidence="3">The sequence shown here is derived from an EMBL/GenBank/DDBJ whole genome shotgun (WGS) entry which is preliminary data.</text>
</comment>
<keyword evidence="4" id="KW-1185">Reference proteome</keyword>
<reference evidence="3 4" key="1">
    <citation type="submission" date="2016-08" db="EMBL/GenBank/DDBJ databases">
        <title>A Parts List for Fungal Cellulosomes Revealed by Comparative Genomics.</title>
        <authorList>
            <consortium name="DOE Joint Genome Institute"/>
            <person name="Haitjema C.H."/>
            <person name="Gilmore S.P."/>
            <person name="Henske J.K."/>
            <person name="Solomon K.V."/>
            <person name="De Groot R."/>
            <person name="Kuo A."/>
            <person name="Mondo S.J."/>
            <person name="Salamov A.A."/>
            <person name="Labutti K."/>
            <person name="Zhao Z."/>
            <person name="Chiniquy J."/>
            <person name="Barry K."/>
            <person name="Brewer H.M."/>
            <person name="Purvine S.O."/>
            <person name="Wright A.T."/>
            <person name="Boxma B."/>
            <person name="Van Alen T."/>
            <person name="Hackstein J.H."/>
            <person name="Baker S.E."/>
            <person name="Grigoriev I.V."/>
            <person name="O'Malley M.A."/>
        </authorList>
    </citation>
    <scope>NUCLEOTIDE SEQUENCE [LARGE SCALE GENOMIC DNA]</scope>
    <source>
        <strain evidence="3 4">S4</strain>
    </source>
</reference>
<dbReference type="SUPFAM" id="SSF53098">
    <property type="entry name" value="Ribonuclease H-like"/>
    <property type="match status" value="1"/>
</dbReference>
<feature type="compositionally biased region" description="Acidic residues" evidence="2">
    <location>
        <begin position="618"/>
        <end position="638"/>
    </location>
</feature>
<gene>
    <name evidence="3" type="ORF">BCR32DRAFT_291972</name>
</gene>
<dbReference type="InterPro" id="IPR036397">
    <property type="entry name" value="RNaseH_sf"/>
</dbReference>
<dbReference type="AlphaFoldDB" id="A0A1Y1XDN7"/>
<dbReference type="InterPro" id="IPR051181">
    <property type="entry name" value="CAF1_poly(A)_ribonucleases"/>
</dbReference>
<dbReference type="GO" id="GO:0003723">
    <property type="term" value="F:RNA binding"/>
    <property type="evidence" value="ECO:0007669"/>
    <property type="project" value="TreeGrafter"/>
</dbReference>
<sequence length="729" mass="85909">MEINKHNFELLLPTIKEAIDESQFVSVDFEFTGLKKSNDQGNFYYDTLQNRYEKARNSAKSFVVPQCGICTFFWDEETKKYKAKAFNFYCFPATGSRELNISPCFLCEGKSLEFLIQNGFNFNEWIEKGIPFLRSKEETEVRERLSKLFDNEIRIDERNKEFYMQFKAQLDDFLQNSPEKSIIVNAPNRYLKKIIHQQVRKLTNGFVSTESISSDEIKLTKLTEEEKFAYRTKEEKLDDEINELIGFRKVIDYLILTKKPIVGHNMLLDICHMIQGFHSDLPHNFTNFQKKISNLFPTIFDTKYIIESTNKLREMFVSSTLIDAKRVADNTIKQCPEIDLMVIPDDEDITSKNYENLELCHEAGFDAYITGVLFIKLSSFLENIITNDTVKEPLPYEPNKLCIGSNQLYKKYINRIFIMQSDMTYISTTKGNDDVIDRSNVFYAYNYPPSWKVPDLIKTFEQGIYNGVYVCIDQNSKGCFIKVLDRKMVKTFKYKWMNEDILVVPYSEYERTLEEHPELKLNKKSEKKRKRENTVDNEYESVKKRKFDDIEENVSKKTKTDKINVKNNDDEEKKNKGKEKAAAEEEENENEKERNEEQNENEKEKETIKSKKEKKENEGEEEEKNEESENEKELEEGEISDKEVGSPYIESEEDSQNTEESSSDVEEDDNTNINNNRIFKFNTKQKRLMLNNANYRHNRNRVNVYRNSQTNSITHKKRMEAPKQNCIIC</sequence>
<dbReference type="GO" id="GO:0005634">
    <property type="term" value="C:nucleus"/>
    <property type="evidence" value="ECO:0007669"/>
    <property type="project" value="TreeGrafter"/>
</dbReference>
<dbReference type="GO" id="GO:1990431">
    <property type="term" value="P:priRNA 3'-end processing"/>
    <property type="evidence" value="ECO:0007669"/>
    <property type="project" value="TreeGrafter"/>
</dbReference>
<organism evidence="3 4">
    <name type="scientific">Anaeromyces robustus</name>
    <dbReference type="NCBI Taxonomy" id="1754192"/>
    <lineage>
        <taxon>Eukaryota</taxon>
        <taxon>Fungi</taxon>
        <taxon>Fungi incertae sedis</taxon>
        <taxon>Chytridiomycota</taxon>
        <taxon>Chytridiomycota incertae sedis</taxon>
        <taxon>Neocallimastigomycetes</taxon>
        <taxon>Neocallimastigales</taxon>
        <taxon>Neocallimastigaceae</taxon>
        <taxon>Anaeromyces</taxon>
    </lineage>
</organism>
<dbReference type="STRING" id="1754192.A0A1Y1XDN7"/>
<dbReference type="Pfam" id="PF04857">
    <property type="entry name" value="CAF1"/>
    <property type="match status" value="1"/>
</dbReference>
<dbReference type="InterPro" id="IPR012337">
    <property type="entry name" value="RNaseH-like_sf"/>
</dbReference>
<evidence type="ECO:0000313" key="4">
    <source>
        <dbReference type="Proteomes" id="UP000193944"/>
    </source>
</evidence>
<evidence type="ECO:0000313" key="3">
    <source>
        <dbReference type="EMBL" id="ORX83484.1"/>
    </source>
</evidence>
<dbReference type="Proteomes" id="UP000193944">
    <property type="component" value="Unassembled WGS sequence"/>
</dbReference>
<dbReference type="GO" id="GO:0000289">
    <property type="term" value="P:nuclear-transcribed mRNA poly(A) tail shortening"/>
    <property type="evidence" value="ECO:0007669"/>
    <property type="project" value="TreeGrafter"/>
</dbReference>
<evidence type="ECO:0000256" key="2">
    <source>
        <dbReference type="SAM" id="MobiDB-lite"/>
    </source>
</evidence>
<dbReference type="PANTHER" id="PTHR15092">
    <property type="entry name" value="POLY A -SPECIFIC RIBONUCLEASE/TARGET OF EGR1, MEMBER 1"/>
    <property type="match status" value="1"/>
</dbReference>
<dbReference type="PANTHER" id="PTHR15092:SF22">
    <property type="entry name" value="POLY(A)-SPECIFIC RIBONUCLEASE PNLDC1"/>
    <property type="match status" value="1"/>
</dbReference>
<proteinExistence type="inferred from homology"/>
<feature type="compositionally biased region" description="Basic and acidic residues" evidence="2">
    <location>
        <begin position="555"/>
        <end position="583"/>
    </location>
</feature>
<dbReference type="Gene3D" id="3.30.420.10">
    <property type="entry name" value="Ribonuclease H-like superfamily/Ribonuclease H"/>
    <property type="match status" value="2"/>
</dbReference>
<dbReference type="Gene3D" id="3.30.70.330">
    <property type="match status" value="1"/>
</dbReference>
<feature type="compositionally biased region" description="Acidic residues" evidence="2">
    <location>
        <begin position="650"/>
        <end position="670"/>
    </location>
</feature>
<reference evidence="3 4" key="2">
    <citation type="submission" date="2016-08" db="EMBL/GenBank/DDBJ databases">
        <title>Pervasive Adenine N6-methylation of Active Genes in Fungi.</title>
        <authorList>
            <consortium name="DOE Joint Genome Institute"/>
            <person name="Mondo S.J."/>
            <person name="Dannebaum R.O."/>
            <person name="Kuo R.C."/>
            <person name="Labutti K."/>
            <person name="Haridas S."/>
            <person name="Kuo A."/>
            <person name="Salamov A."/>
            <person name="Ahrendt S.R."/>
            <person name="Lipzen A."/>
            <person name="Sullivan W."/>
            <person name="Andreopoulos W.B."/>
            <person name="Clum A."/>
            <person name="Lindquist E."/>
            <person name="Daum C."/>
            <person name="Ramamoorthy G.K."/>
            <person name="Gryganskyi A."/>
            <person name="Culley D."/>
            <person name="Magnuson J.K."/>
            <person name="James T.Y."/>
            <person name="O'Malley M.A."/>
            <person name="Stajich J.E."/>
            <person name="Spatafora J.W."/>
            <person name="Visel A."/>
            <person name="Grigoriev I.V."/>
        </authorList>
    </citation>
    <scope>NUCLEOTIDE SEQUENCE [LARGE SCALE GENOMIC DNA]</scope>
    <source>
        <strain evidence="3 4">S4</strain>
    </source>
</reference>
<dbReference type="GO" id="GO:0000175">
    <property type="term" value="F:3'-5'-RNA exonuclease activity"/>
    <property type="evidence" value="ECO:0007669"/>
    <property type="project" value="TreeGrafter"/>
</dbReference>
<name>A0A1Y1XDN7_9FUNG</name>
<dbReference type="EMBL" id="MCFG01000072">
    <property type="protein sequence ID" value="ORX83484.1"/>
    <property type="molecule type" value="Genomic_DNA"/>
</dbReference>